<evidence type="ECO:0000256" key="1">
    <source>
        <dbReference type="SAM" id="Phobius"/>
    </source>
</evidence>
<organism evidence="2 3">
    <name type="scientific">Thiorhodovibrio winogradskyi</name>
    <dbReference type="NCBI Taxonomy" id="77007"/>
    <lineage>
        <taxon>Bacteria</taxon>
        <taxon>Pseudomonadati</taxon>
        <taxon>Pseudomonadota</taxon>
        <taxon>Gammaproteobacteria</taxon>
        <taxon>Chromatiales</taxon>
        <taxon>Chromatiaceae</taxon>
        <taxon>Thiorhodovibrio</taxon>
    </lineage>
</organism>
<keyword evidence="1" id="KW-0812">Transmembrane</keyword>
<dbReference type="RefSeq" id="WP_328985759.1">
    <property type="nucleotide sequence ID" value="NZ_CP121472.1"/>
</dbReference>
<proteinExistence type="predicted"/>
<keyword evidence="1" id="KW-0472">Membrane</keyword>
<dbReference type="EMBL" id="CP121472">
    <property type="protein sequence ID" value="WPL15174.1"/>
    <property type="molecule type" value="Genomic_DNA"/>
</dbReference>
<keyword evidence="3" id="KW-1185">Reference proteome</keyword>
<evidence type="ECO:0000313" key="3">
    <source>
        <dbReference type="Proteomes" id="UP001432180"/>
    </source>
</evidence>
<name>A0ABZ0S3N6_9GAMM</name>
<keyword evidence="1" id="KW-1133">Transmembrane helix</keyword>
<evidence type="ECO:0000313" key="2">
    <source>
        <dbReference type="EMBL" id="WPL15174.1"/>
    </source>
</evidence>
<dbReference type="Proteomes" id="UP001432180">
    <property type="component" value="Chromosome"/>
</dbReference>
<feature type="transmembrane region" description="Helical" evidence="1">
    <location>
        <begin position="23"/>
        <end position="42"/>
    </location>
</feature>
<accession>A0ABZ0S3N6</accession>
<sequence length="59" mass="6607">MPHLPNNPSPRFDPGLITDTIDTHHATIFLGVLSLYVVLLWYDMMAESPRPALRTESSA</sequence>
<reference evidence="2 3" key="1">
    <citation type="journal article" date="2023" name="Microorganisms">
        <title>Thiorhodovibrio frisius and Trv. litoralis spp. nov., Two Novel Members from a Clade of Fastidious Purple Sulfur Bacteria That Exhibit Unique Red-Shifted Light-Harvesting Capabilities.</title>
        <authorList>
            <person name="Methner A."/>
            <person name="Kuzyk S.B."/>
            <person name="Petersen J."/>
            <person name="Bauer S."/>
            <person name="Brinkmann H."/>
            <person name="Sichau K."/>
            <person name="Wanner G."/>
            <person name="Wolf J."/>
            <person name="Neumann-Schaal M."/>
            <person name="Henke P."/>
            <person name="Tank M."/>
            <person name="Sproer C."/>
            <person name="Bunk B."/>
            <person name="Overmann J."/>
        </authorList>
    </citation>
    <scope>NUCLEOTIDE SEQUENCE [LARGE SCALE GENOMIC DNA]</scope>
    <source>
        <strain evidence="2 3">DSM 6702</strain>
    </source>
</reference>
<gene>
    <name evidence="2" type="ORF">Thiowin_00054</name>
</gene>
<protein>
    <submittedName>
        <fullName evidence="2">Uncharacterized protein</fullName>
    </submittedName>
</protein>